<keyword evidence="2" id="KW-1185">Reference proteome</keyword>
<sequence length="478" mass="55344">MSLTVVSIINHLPAEILAEIFSTPLSGSIKLPRWSIPSDTDVRTPGRWSLASVCQRWRIIIFSTPCLWSSFDISVEETPHPSLITALQLFFERSGNYPLTFALHAPKNAQRSTFQQVLTCFVKRARQWEDVSLNLPLNLLTECTYLRVPDFCFPRLRNLNVWRWTDENIPDEELRLPAFQLFPRAPLLSRVRLWGFRYLPLTLQPPWHQITYLSMDFIEGSVGWLLDILEHTPNLCVLEFDMFRPIEQLQPKTRGNRVLQLSHLQELTWFCKCMKDYSLFFNHISAPLLTHFTLECSLHARHGHWNAIRRFLQRSICSITHVKLASNFSEHLEPYLDLFPDCEQLELATISADSRLRGFGIFKELTIYKETSVMARVCPKLQRLVLHKMEIEEKEEAYSAFVKMVKSRLRGCGGLCGRGAAVKLEFLQIFIHPKCGSTPSSTMPNSYEILRGRLSTGELESVILKSYRIPRQNESTFI</sequence>
<evidence type="ECO:0000313" key="1">
    <source>
        <dbReference type="EMBL" id="KAJ3570302.1"/>
    </source>
</evidence>
<evidence type="ECO:0008006" key="3">
    <source>
        <dbReference type="Google" id="ProtNLM"/>
    </source>
</evidence>
<name>A0AAD5W108_9AGAR</name>
<dbReference type="AlphaFoldDB" id="A0AAD5W108"/>
<protein>
    <recommendedName>
        <fullName evidence="3">F-box domain-containing protein</fullName>
    </recommendedName>
</protein>
<reference evidence="1" key="1">
    <citation type="submission" date="2022-07" db="EMBL/GenBank/DDBJ databases">
        <title>Genome Sequence of Leucocoprinus birnbaumii.</title>
        <authorList>
            <person name="Buettner E."/>
        </authorList>
    </citation>
    <scope>NUCLEOTIDE SEQUENCE</scope>
    <source>
        <strain evidence="1">VT141</strain>
    </source>
</reference>
<dbReference type="Gene3D" id="1.20.1280.50">
    <property type="match status" value="1"/>
</dbReference>
<proteinExistence type="predicted"/>
<dbReference type="Proteomes" id="UP001213000">
    <property type="component" value="Unassembled WGS sequence"/>
</dbReference>
<evidence type="ECO:0000313" key="2">
    <source>
        <dbReference type="Proteomes" id="UP001213000"/>
    </source>
</evidence>
<accession>A0AAD5W108</accession>
<gene>
    <name evidence="1" type="ORF">NP233_g4490</name>
</gene>
<organism evidence="1 2">
    <name type="scientific">Leucocoprinus birnbaumii</name>
    <dbReference type="NCBI Taxonomy" id="56174"/>
    <lineage>
        <taxon>Eukaryota</taxon>
        <taxon>Fungi</taxon>
        <taxon>Dikarya</taxon>
        <taxon>Basidiomycota</taxon>
        <taxon>Agaricomycotina</taxon>
        <taxon>Agaricomycetes</taxon>
        <taxon>Agaricomycetidae</taxon>
        <taxon>Agaricales</taxon>
        <taxon>Agaricineae</taxon>
        <taxon>Agaricaceae</taxon>
        <taxon>Leucocoprinus</taxon>
    </lineage>
</organism>
<dbReference type="EMBL" id="JANIEX010000244">
    <property type="protein sequence ID" value="KAJ3570302.1"/>
    <property type="molecule type" value="Genomic_DNA"/>
</dbReference>
<comment type="caution">
    <text evidence="1">The sequence shown here is derived from an EMBL/GenBank/DDBJ whole genome shotgun (WGS) entry which is preliminary data.</text>
</comment>